<keyword evidence="12" id="KW-0813">Transport</keyword>
<dbReference type="Pfam" id="PF00173">
    <property type="entry name" value="Cyt-b5"/>
    <property type="match status" value="1"/>
</dbReference>
<dbReference type="PRINTS" id="PR00363">
    <property type="entry name" value="CYTOCHROMEB5"/>
</dbReference>
<evidence type="ECO:0000256" key="7">
    <source>
        <dbReference type="ARBA" id="ARBA00023002"/>
    </source>
</evidence>
<proteinExistence type="inferred from homology"/>
<evidence type="ECO:0000313" key="15">
    <source>
        <dbReference type="EMBL" id="EGV64881.1"/>
    </source>
</evidence>
<dbReference type="InterPro" id="IPR015876">
    <property type="entry name" value="Acyl-CoA_DS"/>
</dbReference>
<keyword evidence="4 13" id="KW-0812">Transmembrane</keyword>
<dbReference type="InterPro" id="IPR001199">
    <property type="entry name" value="Cyt_B5-like_heme/steroid-bd"/>
</dbReference>
<dbReference type="GO" id="GO:0005789">
    <property type="term" value="C:endoplasmic reticulum membrane"/>
    <property type="evidence" value="ECO:0007669"/>
    <property type="project" value="TreeGrafter"/>
</dbReference>
<evidence type="ECO:0000256" key="9">
    <source>
        <dbReference type="ARBA" id="ARBA00023098"/>
    </source>
</evidence>
<dbReference type="PRINTS" id="PR00075">
    <property type="entry name" value="FACDDSATRASE"/>
</dbReference>
<dbReference type="CDD" id="cd01060">
    <property type="entry name" value="Membrane-FADS-like"/>
    <property type="match status" value="1"/>
</dbReference>
<keyword evidence="11 12" id="KW-0275">Fatty acid biosynthesis</keyword>
<evidence type="ECO:0000256" key="11">
    <source>
        <dbReference type="ARBA" id="ARBA00023160"/>
    </source>
</evidence>
<protein>
    <recommendedName>
        <fullName evidence="12">Acyl-CoA desaturase</fullName>
        <ecNumber evidence="12">1.14.19.1</ecNumber>
    </recommendedName>
</protein>
<dbReference type="EC" id="1.14.19.1" evidence="12"/>
<dbReference type="Proteomes" id="UP000000707">
    <property type="component" value="Unassembled WGS sequence"/>
</dbReference>
<dbReference type="InterPro" id="IPR036400">
    <property type="entry name" value="Cyt_B5-like_heme/steroid_sf"/>
</dbReference>
<dbReference type="EMBL" id="GL996515">
    <property type="protein sequence ID" value="EGV64881.1"/>
    <property type="molecule type" value="Genomic_DNA"/>
</dbReference>
<dbReference type="KEGG" id="cten:18247059"/>
<evidence type="ECO:0000313" key="16">
    <source>
        <dbReference type="Proteomes" id="UP000000707"/>
    </source>
</evidence>
<evidence type="ECO:0000256" key="10">
    <source>
        <dbReference type="ARBA" id="ARBA00023136"/>
    </source>
</evidence>
<keyword evidence="5 12" id="KW-0276">Fatty acid metabolism</keyword>
<dbReference type="InterPro" id="IPR005804">
    <property type="entry name" value="FA_desaturase_dom"/>
</dbReference>
<evidence type="ECO:0000256" key="8">
    <source>
        <dbReference type="ARBA" id="ARBA00023004"/>
    </source>
</evidence>
<dbReference type="Pfam" id="PF00487">
    <property type="entry name" value="FA_desaturase"/>
    <property type="match status" value="1"/>
</dbReference>
<dbReference type="PROSITE" id="PS50255">
    <property type="entry name" value="CYTOCHROME_B5_2"/>
    <property type="match status" value="1"/>
</dbReference>
<keyword evidence="12" id="KW-0349">Heme</keyword>
<evidence type="ECO:0000256" key="13">
    <source>
        <dbReference type="SAM" id="Phobius"/>
    </source>
</evidence>
<comment type="catalytic activity">
    <reaction evidence="12">
        <text>octadecanoyl-CoA + 2 Fe(II)-[cytochrome b5] + O2 + 2 H(+) = (9Z)-octadecenoyl-CoA + 2 Fe(III)-[cytochrome b5] + 2 H2O</text>
        <dbReference type="Rhea" id="RHEA:19721"/>
        <dbReference type="Rhea" id="RHEA-COMP:10438"/>
        <dbReference type="Rhea" id="RHEA-COMP:10439"/>
        <dbReference type="ChEBI" id="CHEBI:15377"/>
        <dbReference type="ChEBI" id="CHEBI:15378"/>
        <dbReference type="ChEBI" id="CHEBI:15379"/>
        <dbReference type="ChEBI" id="CHEBI:29033"/>
        <dbReference type="ChEBI" id="CHEBI:29034"/>
        <dbReference type="ChEBI" id="CHEBI:57387"/>
        <dbReference type="ChEBI" id="CHEBI:57394"/>
        <dbReference type="EC" id="1.14.19.1"/>
    </reaction>
</comment>
<dbReference type="HOGENOM" id="CLU_027359_3_2_1"/>
<dbReference type="STRING" id="590646.G3B152"/>
<keyword evidence="6 13" id="KW-1133">Transmembrane helix</keyword>
<dbReference type="Gene3D" id="3.10.120.10">
    <property type="entry name" value="Cytochrome b5-like heme/steroid binding domain"/>
    <property type="match status" value="1"/>
</dbReference>
<dbReference type="OrthoDB" id="10260134at2759"/>
<keyword evidence="12" id="KW-0249">Electron transport</keyword>
<dbReference type="PANTHER" id="PTHR11351:SF31">
    <property type="entry name" value="DESATURASE 1, ISOFORM A-RELATED"/>
    <property type="match status" value="1"/>
</dbReference>
<dbReference type="eggNOG" id="KOG1600">
    <property type="taxonomic scope" value="Eukaryota"/>
</dbReference>
<dbReference type="GeneID" id="18247059"/>
<accession>G3B152</accession>
<dbReference type="InterPro" id="IPR009160">
    <property type="entry name" value="Acyl-CoA_deSatase_haem/ster-bd"/>
</dbReference>
<organism evidence="16">
    <name type="scientific">Candida tenuis (strain ATCC 10573 / BCRC 21748 / CBS 615 / JCM 9827 / NBRC 10315 / NRRL Y-1498 / VKM Y-70)</name>
    <name type="common">Yeast</name>
    <name type="synonym">Yamadazyma tenuis</name>
    <dbReference type="NCBI Taxonomy" id="590646"/>
    <lineage>
        <taxon>Eukaryota</taxon>
        <taxon>Fungi</taxon>
        <taxon>Dikarya</taxon>
        <taxon>Ascomycota</taxon>
        <taxon>Saccharomycotina</taxon>
        <taxon>Pichiomycetes</taxon>
        <taxon>Debaryomycetaceae</taxon>
        <taxon>Yamadazyma</taxon>
    </lineage>
</organism>
<keyword evidence="8 12" id="KW-0408">Iron</keyword>
<comment type="function">
    <text evidence="12">Stearoyl-CoA desaturase that utilizes O(2) and electrons from reduced cytochrome b5 to introduce the first double bond into saturated fatty acyl-CoA substrates.</text>
</comment>
<keyword evidence="12" id="KW-0479">Metal-binding</keyword>
<dbReference type="SMART" id="SM01117">
    <property type="entry name" value="Cyt-b5"/>
    <property type="match status" value="1"/>
</dbReference>
<feature type="domain" description="Cytochrome b5 heme-binding" evidence="14">
    <location>
        <begin position="394"/>
        <end position="476"/>
    </location>
</feature>
<comment type="subcellular location">
    <subcellularLocation>
        <location evidence="1">Membrane</location>
        <topology evidence="1">Multi-pass membrane protein</topology>
    </subcellularLocation>
</comment>
<keyword evidence="7 12" id="KW-0560">Oxidoreductase</keyword>
<sequence length="510" mass="59164">MNEEVKSRYRVKKKKKTQDVNHHLLNHAATIKNSQMNQMHKRKRDLLKRINYTHTFTVLVMPVVAIVYLSRYAVSVIPQNIATLWFSVAYFNLTMLAFTCGYHKFFTHNAFITNSRVLQYYFAIFGTSMGLGSIKWWGSLHRAHHQFTDDTNKDPYSIKRGFYYSHLGWIIKRPKIESFYNSFIDHEFVKGAIDNDIFDVDVIDMEFDELDTQRKQYNERIKRLILWQHEVYFLLFITTTIIIPAVITRFYCNDSVLNGIIYPGILRMFLCQQCLLSTESICHFGEIKVSLPTQPFNDNNSAINCNNPLISILTYGQAKQNFHHEFPHDYRNDSSKFSFDPTKWFLFTLSMLGAIDNLSVTPSDLITQLRIQQRQKVLNKVKSQLNWGTPISKLPLITPQEFKRFIATSAHEDRIYIVISNVIHDITPFMEQHPGGLPLLKASHGKDATKAFFGGVYSHSTAAQNLLATMRIGYLDNGDEEEVWNKIVKEEGEVQDKSHRQEAYKSAEAA</sequence>
<gene>
    <name evidence="15" type="ORF">CANTEDRAFT_113640</name>
</gene>
<keyword evidence="9 12" id="KW-0443">Lipid metabolism</keyword>
<keyword evidence="10 13" id="KW-0472">Membrane</keyword>
<dbReference type="GO" id="GO:0004768">
    <property type="term" value="F:stearoyl-CoA 9-desaturase activity"/>
    <property type="evidence" value="ECO:0007669"/>
    <property type="project" value="UniProtKB-UniRule"/>
</dbReference>
<comment type="similarity">
    <text evidence="2 12">Belongs to the fatty acid desaturase type 1 family.</text>
</comment>
<feature type="transmembrane region" description="Helical" evidence="13">
    <location>
        <begin position="81"/>
        <end position="102"/>
    </location>
</feature>
<evidence type="ECO:0000256" key="2">
    <source>
        <dbReference type="ARBA" id="ARBA00009295"/>
    </source>
</evidence>
<feature type="transmembrane region" description="Helical" evidence="13">
    <location>
        <begin position="50"/>
        <end position="69"/>
    </location>
</feature>
<dbReference type="GO" id="GO:0005506">
    <property type="term" value="F:iron ion binding"/>
    <property type="evidence" value="ECO:0007669"/>
    <property type="project" value="TreeGrafter"/>
</dbReference>
<evidence type="ECO:0000256" key="6">
    <source>
        <dbReference type="ARBA" id="ARBA00022989"/>
    </source>
</evidence>
<evidence type="ECO:0000259" key="14">
    <source>
        <dbReference type="PROSITE" id="PS50255"/>
    </source>
</evidence>
<evidence type="ECO:0000256" key="12">
    <source>
        <dbReference type="PIRNR" id="PIRNR000345"/>
    </source>
</evidence>
<comment type="cofactor">
    <cofactor evidence="12">
        <name>Fe(2+)</name>
        <dbReference type="ChEBI" id="CHEBI:29033"/>
    </cofactor>
    <text evidence="12">Expected to bind 2 Fe(2+) ions per subunit.</text>
</comment>
<keyword evidence="16" id="KW-1185">Reference proteome</keyword>
<keyword evidence="3 12" id="KW-0444">Lipid biosynthesis</keyword>
<evidence type="ECO:0000256" key="3">
    <source>
        <dbReference type="ARBA" id="ARBA00022516"/>
    </source>
</evidence>
<dbReference type="PIRSF" id="PIRSF000345">
    <property type="entry name" value="OLE1"/>
    <property type="match status" value="1"/>
</dbReference>
<dbReference type="eggNOG" id="KOG0537">
    <property type="taxonomic scope" value="Eukaryota"/>
</dbReference>
<evidence type="ECO:0000256" key="4">
    <source>
        <dbReference type="ARBA" id="ARBA00022692"/>
    </source>
</evidence>
<dbReference type="PANTHER" id="PTHR11351">
    <property type="entry name" value="ACYL-COA DESATURASE"/>
    <property type="match status" value="1"/>
</dbReference>
<evidence type="ECO:0000256" key="5">
    <source>
        <dbReference type="ARBA" id="ARBA00022832"/>
    </source>
</evidence>
<feature type="transmembrane region" description="Helical" evidence="13">
    <location>
        <begin position="231"/>
        <end position="251"/>
    </location>
</feature>
<evidence type="ECO:0000256" key="1">
    <source>
        <dbReference type="ARBA" id="ARBA00004141"/>
    </source>
</evidence>
<dbReference type="GO" id="GO:0006636">
    <property type="term" value="P:unsaturated fatty acid biosynthetic process"/>
    <property type="evidence" value="ECO:0007669"/>
    <property type="project" value="UniProtKB-UniRule"/>
</dbReference>
<name>G3B152_CANTC</name>
<reference evidence="15 16" key="1">
    <citation type="journal article" date="2011" name="Proc. Natl. Acad. Sci. U.S.A.">
        <title>Comparative genomics of xylose-fermenting fungi for enhanced biofuel production.</title>
        <authorList>
            <person name="Wohlbach D.J."/>
            <person name="Kuo A."/>
            <person name="Sato T.K."/>
            <person name="Potts K.M."/>
            <person name="Salamov A.A."/>
            <person name="LaButti K.M."/>
            <person name="Sun H."/>
            <person name="Clum A."/>
            <person name="Pangilinan J.L."/>
            <person name="Lindquist E.A."/>
            <person name="Lucas S."/>
            <person name="Lapidus A."/>
            <person name="Jin M."/>
            <person name="Gunawan C."/>
            <person name="Balan V."/>
            <person name="Dale B.E."/>
            <person name="Jeffries T.W."/>
            <person name="Zinkel R."/>
            <person name="Barry K.W."/>
            <person name="Grigoriev I.V."/>
            <person name="Gasch A.P."/>
        </authorList>
    </citation>
    <scope>NUCLEOTIDE SEQUENCE [LARGE SCALE GENOMIC DNA]</scope>
    <source>
        <strain evidence="16">ATCC 10573 / BCRC 21748 / CBS 615 / JCM 9827 / NBRC 10315 / NRRL Y-1498 / VKM Y-70</strain>
    </source>
</reference>
<dbReference type="SUPFAM" id="SSF55856">
    <property type="entry name" value="Cytochrome b5-like heme/steroid binding domain"/>
    <property type="match status" value="1"/>
</dbReference>
<dbReference type="AlphaFoldDB" id="G3B152"/>